<proteinExistence type="predicted"/>
<reference evidence="2" key="2">
    <citation type="submission" date="2020-05" db="UniProtKB">
        <authorList>
            <consortium name="EnsemblMetazoa"/>
        </authorList>
    </citation>
    <scope>IDENTIFICATION</scope>
</reference>
<keyword evidence="3" id="KW-1185">Reference proteome</keyword>
<organism evidence="1">
    <name type="scientific">Anopheles sinensis</name>
    <name type="common">Mosquito</name>
    <dbReference type="NCBI Taxonomy" id="74873"/>
    <lineage>
        <taxon>Eukaryota</taxon>
        <taxon>Metazoa</taxon>
        <taxon>Ecdysozoa</taxon>
        <taxon>Arthropoda</taxon>
        <taxon>Hexapoda</taxon>
        <taxon>Insecta</taxon>
        <taxon>Pterygota</taxon>
        <taxon>Neoptera</taxon>
        <taxon>Endopterygota</taxon>
        <taxon>Diptera</taxon>
        <taxon>Nematocera</taxon>
        <taxon>Culicoidea</taxon>
        <taxon>Culicidae</taxon>
        <taxon>Anophelinae</taxon>
        <taxon>Anopheles</taxon>
    </lineage>
</organism>
<accession>A0A084WKB6</accession>
<protein>
    <submittedName>
        <fullName evidence="1 2">Uncharacterized protein</fullName>
    </submittedName>
</protein>
<dbReference type="EMBL" id="ATLV01024107">
    <property type="status" value="NOT_ANNOTATED_CDS"/>
    <property type="molecule type" value="Genomic_DNA"/>
</dbReference>
<dbReference type="Proteomes" id="UP000030765">
    <property type="component" value="Unassembled WGS sequence"/>
</dbReference>
<dbReference type="EMBL" id="KE525349">
    <property type="protein sequence ID" value="KFB50660.1"/>
    <property type="molecule type" value="Genomic_DNA"/>
</dbReference>
<evidence type="ECO:0000313" key="3">
    <source>
        <dbReference type="Proteomes" id="UP000030765"/>
    </source>
</evidence>
<evidence type="ECO:0000313" key="2">
    <source>
        <dbReference type="EnsemblMetazoa" id="ASIC018695-PA"/>
    </source>
</evidence>
<dbReference type="AlphaFoldDB" id="A0A084WKB6"/>
<dbReference type="EnsemblMetazoa" id="ASIC018695-RA">
    <property type="protein sequence ID" value="ASIC018695-PA"/>
    <property type="gene ID" value="ASIC018695"/>
</dbReference>
<reference evidence="1 3" key="1">
    <citation type="journal article" date="2014" name="BMC Genomics">
        <title>Genome sequence of Anopheles sinensis provides insight into genetics basis of mosquito competence for malaria parasites.</title>
        <authorList>
            <person name="Zhou D."/>
            <person name="Zhang D."/>
            <person name="Ding G."/>
            <person name="Shi L."/>
            <person name="Hou Q."/>
            <person name="Ye Y."/>
            <person name="Xu Y."/>
            <person name="Zhou H."/>
            <person name="Xiong C."/>
            <person name="Li S."/>
            <person name="Yu J."/>
            <person name="Hong S."/>
            <person name="Yu X."/>
            <person name="Zou P."/>
            <person name="Chen C."/>
            <person name="Chang X."/>
            <person name="Wang W."/>
            <person name="Lv Y."/>
            <person name="Sun Y."/>
            <person name="Ma L."/>
            <person name="Shen B."/>
            <person name="Zhu C."/>
        </authorList>
    </citation>
    <scope>NUCLEOTIDE SEQUENCE [LARGE SCALE GENOMIC DNA]</scope>
</reference>
<evidence type="ECO:0000313" key="1">
    <source>
        <dbReference type="EMBL" id="KFB50660.1"/>
    </source>
</evidence>
<gene>
    <name evidence="1" type="ORF">ZHAS_00018695</name>
</gene>
<name>A0A084WKB6_ANOSI</name>
<sequence>MYPYYFRGGSELPFRAGGELGFLCNRQYRPGYRVARITLDVSSLGVVHRNSRAKK</sequence>
<dbReference type="VEuPathDB" id="VectorBase:ASIC018695"/>